<reference evidence="2" key="2">
    <citation type="submission" date="2020-02" db="EMBL/GenBank/DDBJ databases">
        <authorList>
            <consortium name="NCBI Pathogen Detection Project"/>
        </authorList>
    </citation>
    <scope>NUCLEOTIDE SEQUENCE</scope>
    <source>
        <strain evidence="2">MA.CK_93/00017804</strain>
    </source>
</reference>
<dbReference type="AlphaFoldDB" id="A0A742KTM6"/>
<name>A0A742KTM6_SALER</name>
<evidence type="ECO:0000256" key="1">
    <source>
        <dbReference type="SAM" id="Phobius"/>
    </source>
</evidence>
<reference evidence="2" key="1">
    <citation type="journal article" date="2018" name="Genome Biol.">
        <title>SKESA: strategic k-mer extension for scrupulous assemblies.</title>
        <authorList>
            <person name="Souvorov A."/>
            <person name="Agarwala R."/>
            <person name="Lipman D.J."/>
        </authorList>
    </citation>
    <scope>NUCLEOTIDE SEQUENCE</scope>
    <source>
        <strain evidence="2">MA.CK_93/00017804</strain>
    </source>
</reference>
<organism evidence="2">
    <name type="scientific">Salmonella enterica</name>
    <name type="common">Salmonella choleraesuis</name>
    <dbReference type="NCBI Taxonomy" id="28901"/>
    <lineage>
        <taxon>Bacteria</taxon>
        <taxon>Pseudomonadati</taxon>
        <taxon>Pseudomonadota</taxon>
        <taxon>Gammaproteobacteria</taxon>
        <taxon>Enterobacterales</taxon>
        <taxon>Enterobacteriaceae</taxon>
        <taxon>Salmonella</taxon>
    </lineage>
</organism>
<sequence>MDSKEDDDKYNRISVEANMKDGIKIDAPATKDTGKAVNLVLKALAMTIALYGVAKVILAVAVLVK</sequence>
<feature type="transmembrane region" description="Helical" evidence="1">
    <location>
        <begin position="43"/>
        <end position="64"/>
    </location>
</feature>
<keyword evidence="1" id="KW-0812">Transmembrane</keyword>
<proteinExistence type="predicted"/>
<dbReference type="EMBL" id="DAAUNA010000001">
    <property type="protein sequence ID" value="HAF1401883.1"/>
    <property type="molecule type" value="Genomic_DNA"/>
</dbReference>
<gene>
    <name evidence="2" type="ORF">G8M00_000349</name>
</gene>
<protein>
    <submittedName>
        <fullName evidence="2">Uncharacterized protein</fullName>
    </submittedName>
</protein>
<accession>A0A742KTM6</accession>
<keyword evidence="1" id="KW-0472">Membrane</keyword>
<comment type="caution">
    <text evidence="2">The sequence shown here is derived from an EMBL/GenBank/DDBJ whole genome shotgun (WGS) entry which is preliminary data.</text>
</comment>
<keyword evidence="1" id="KW-1133">Transmembrane helix</keyword>
<evidence type="ECO:0000313" key="2">
    <source>
        <dbReference type="EMBL" id="HAF1401883.1"/>
    </source>
</evidence>